<dbReference type="Proteomes" id="UP000593890">
    <property type="component" value="Chromosome"/>
</dbReference>
<comment type="catalytic activity">
    <reaction evidence="8 10">
        <text>L-aspartyl-tRNA(Asn) + L-glutamine + ATP + H2O = L-asparaginyl-tRNA(Asn) + L-glutamate + ADP + phosphate + 2 H(+)</text>
        <dbReference type="Rhea" id="RHEA:14513"/>
        <dbReference type="Rhea" id="RHEA-COMP:9674"/>
        <dbReference type="Rhea" id="RHEA-COMP:9677"/>
        <dbReference type="ChEBI" id="CHEBI:15377"/>
        <dbReference type="ChEBI" id="CHEBI:15378"/>
        <dbReference type="ChEBI" id="CHEBI:29985"/>
        <dbReference type="ChEBI" id="CHEBI:30616"/>
        <dbReference type="ChEBI" id="CHEBI:43474"/>
        <dbReference type="ChEBI" id="CHEBI:58359"/>
        <dbReference type="ChEBI" id="CHEBI:78515"/>
        <dbReference type="ChEBI" id="CHEBI:78516"/>
        <dbReference type="ChEBI" id="CHEBI:456216"/>
    </reaction>
</comment>
<evidence type="ECO:0000313" key="13">
    <source>
        <dbReference type="Proteomes" id="UP000593890"/>
    </source>
</evidence>
<evidence type="ECO:0000256" key="4">
    <source>
        <dbReference type="ARBA" id="ARBA00022741"/>
    </source>
</evidence>
<feature type="domain" description="Asn/Gln amidotransferase" evidence="11">
    <location>
        <begin position="327"/>
        <end position="474"/>
    </location>
</feature>
<keyword evidence="4 10" id="KW-0547">Nucleotide-binding</keyword>
<dbReference type="RefSeq" id="WP_215533556.1">
    <property type="nucleotide sequence ID" value="NZ_AP023321.1"/>
</dbReference>
<comment type="subunit">
    <text evidence="2 10">Heterotrimer of A, B and C subunits.</text>
</comment>
<dbReference type="PANTHER" id="PTHR11659">
    <property type="entry name" value="GLUTAMYL-TRNA GLN AMIDOTRANSFERASE SUBUNIT B MITOCHONDRIAL AND PROKARYOTIC PET112-RELATED"/>
    <property type="match status" value="1"/>
</dbReference>
<dbReference type="InterPro" id="IPR018027">
    <property type="entry name" value="Asn/Gln_amidotransferase"/>
</dbReference>
<dbReference type="SUPFAM" id="SSF89095">
    <property type="entry name" value="GatB/YqeY motif"/>
    <property type="match status" value="1"/>
</dbReference>
<dbReference type="GO" id="GO:0050567">
    <property type="term" value="F:glutaminyl-tRNA synthase (glutamine-hydrolyzing) activity"/>
    <property type="evidence" value="ECO:0007669"/>
    <property type="project" value="UniProtKB-UniRule"/>
</dbReference>
<dbReference type="Pfam" id="PF02934">
    <property type="entry name" value="GatB_N"/>
    <property type="match status" value="1"/>
</dbReference>
<accession>A0A7I8CZW6</accession>
<comment type="function">
    <text evidence="7 10">Allows the formation of correctly charged Asn-tRNA(Asn) or Gln-tRNA(Gln) through the transamidation of misacylated Asp-tRNA(Asn) or Glu-tRNA(Gln) in organisms which lack either or both of asparaginyl-tRNA or glutaminyl-tRNA synthetases. The reaction takes place in the presence of glutamine and ATP through an activated phospho-Asp-tRNA(Asn) or phospho-Glu-tRNA(Gln).</text>
</comment>
<evidence type="ECO:0000256" key="7">
    <source>
        <dbReference type="ARBA" id="ARBA00024799"/>
    </source>
</evidence>
<dbReference type="GO" id="GO:0006412">
    <property type="term" value="P:translation"/>
    <property type="evidence" value="ECO:0007669"/>
    <property type="project" value="UniProtKB-UniRule"/>
</dbReference>
<dbReference type="EMBL" id="AP023321">
    <property type="protein sequence ID" value="BCI60048.1"/>
    <property type="molecule type" value="Genomic_DNA"/>
</dbReference>
<keyword evidence="3 10" id="KW-0436">Ligase</keyword>
<evidence type="ECO:0000313" key="12">
    <source>
        <dbReference type="EMBL" id="BCI60048.1"/>
    </source>
</evidence>
<dbReference type="GO" id="GO:0016740">
    <property type="term" value="F:transferase activity"/>
    <property type="evidence" value="ECO:0007669"/>
    <property type="project" value="UniProtKB-KW"/>
</dbReference>
<evidence type="ECO:0000256" key="5">
    <source>
        <dbReference type="ARBA" id="ARBA00022840"/>
    </source>
</evidence>
<proteinExistence type="inferred from homology"/>
<dbReference type="InterPro" id="IPR003789">
    <property type="entry name" value="Asn/Gln_tRNA_amidoTrase-B-like"/>
</dbReference>
<organism evidence="12 13">
    <name type="scientific">Solibaculum mannosilyticum</name>
    <dbReference type="NCBI Taxonomy" id="2780922"/>
    <lineage>
        <taxon>Bacteria</taxon>
        <taxon>Bacillati</taxon>
        <taxon>Bacillota</taxon>
        <taxon>Clostridia</taxon>
        <taxon>Eubacteriales</taxon>
        <taxon>Oscillospiraceae</taxon>
        <taxon>Solibaculum</taxon>
    </lineage>
</organism>
<comment type="catalytic activity">
    <reaction evidence="9 10">
        <text>L-glutamyl-tRNA(Gln) + L-glutamine + ATP + H2O = L-glutaminyl-tRNA(Gln) + L-glutamate + ADP + phosphate + H(+)</text>
        <dbReference type="Rhea" id="RHEA:17521"/>
        <dbReference type="Rhea" id="RHEA-COMP:9681"/>
        <dbReference type="Rhea" id="RHEA-COMP:9684"/>
        <dbReference type="ChEBI" id="CHEBI:15377"/>
        <dbReference type="ChEBI" id="CHEBI:15378"/>
        <dbReference type="ChEBI" id="CHEBI:29985"/>
        <dbReference type="ChEBI" id="CHEBI:30616"/>
        <dbReference type="ChEBI" id="CHEBI:43474"/>
        <dbReference type="ChEBI" id="CHEBI:58359"/>
        <dbReference type="ChEBI" id="CHEBI:78520"/>
        <dbReference type="ChEBI" id="CHEBI:78521"/>
        <dbReference type="ChEBI" id="CHEBI:456216"/>
    </reaction>
</comment>
<dbReference type="EC" id="6.3.5.-" evidence="10"/>
<keyword evidence="6 10" id="KW-0648">Protein biosynthesis</keyword>
<evidence type="ECO:0000259" key="11">
    <source>
        <dbReference type="SMART" id="SM00845"/>
    </source>
</evidence>
<dbReference type="GO" id="GO:0070681">
    <property type="term" value="P:glutaminyl-tRNAGln biosynthesis via transamidation"/>
    <property type="evidence" value="ECO:0007669"/>
    <property type="project" value="TreeGrafter"/>
</dbReference>
<dbReference type="InterPro" id="IPR017959">
    <property type="entry name" value="Asn/Gln-tRNA_amidoTrfase_suB/E"/>
</dbReference>
<dbReference type="Gene3D" id="1.10.10.410">
    <property type="match status" value="1"/>
</dbReference>
<dbReference type="Gene3D" id="1.10.150.380">
    <property type="entry name" value="GatB domain, N-terminal subdomain"/>
    <property type="match status" value="1"/>
</dbReference>
<keyword evidence="12" id="KW-0808">Transferase</keyword>
<reference evidence="13" key="1">
    <citation type="submission" date="2020-07" db="EMBL/GenBank/DDBJ databases">
        <title>Complete genome sequencing of Clostridia bacterium strain 12CBH8.</title>
        <authorList>
            <person name="Sakamoto M."/>
            <person name="Murakami T."/>
            <person name="Mori H."/>
        </authorList>
    </citation>
    <scope>NUCLEOTIDE SEQUENCE [LARGE SCALE GENOMIC DNA]</scope>
    <source>
        <strain evidence="13">12CBH8</strain>
    </source>
</reference>
<sequence length="477" mass="53774">MKYEIVVGLEVHVELSTKSKIFCSCTTEFGGDPNTHCCPVCTGMPGTLPVLNKNVVEYAIRAGLATNCAITRTTKFDRKNYFYPDLPKAYQISQLYLPICQNGGVEIQVGDEKKVIGIHEIHMEEDAGKLVHDPVEDCTLADYNRCGVPLLEIVSEPDFRSADEVMAYLEKLKATLQYIGVSDCKMQEGSLRADVNLSVRPVGTKEFGTRTEMKNMNSFKAIARAIQSEADRQISVLESGRQVSQETRRWDDNKGESFAMRSKENAQDYRYFPEPDLPPVCISEEWIDRVKEELPELPDQKQRRYREQLGLPEYDTRMITATKAMADFFEATVELCDQPKEVANWIMGDIFRRLNENDTQPEDMTLKPEQLAKLIGLVEKSVINRNTAKSVFEAMFTQGVDPEIYVKEQGLEMVSDTGMVEAVIQKALEMNPQSVADYKGGKQKAFGFLVGQCMKELKGKADPQQINSLLHKALGDQ</sequence>
<dbReference type="InterPro" id="IPR006075">
    <property type="entry name" value="Asn/Gln-tRNA_Trfase_suB/E_cat"/>
</dbReference>
<gene>
    <name evidence="10" type="primary">gatB</name>
    <name evidence="12" type="ORF">C12CBH8_06870</name>
</gene>
<dbReference type="InterPro" id="IPR017958">
    <property type="entry name" value="Gln-tRNA_amidoTrfase_suB_CS"/>
</dbReference>
<evidence type="ECO:0000256" key="3">
    <source>
        <dbReference type="ARBA" id="ARBA00022598"/>
    </source>
</evidence>
<dbReference type="KEGG" id="sman:C12CBH8_06870"/>
<dbReference type="HAMAP" id="MF_00121">
    <property type="entry name" value="GatB"/>
    <property type="match status" value="1"/>
</dbReference>
<evidence type="ECO:0000256" key="10">
    <source>
        <dbReference type="HAMAP-Rule" id="MF_00121"/>
    </source>
</evidence>
<dbReference type="Pfam" id="PF02637">
    <property type="entry name" value="GatB_Yqey"/>
    <property type="match status" value="1"/>
</dbReference>
<dbReference type="SUPFAM" id="SSF55931">
    <property type="entry name" value="Glutamine synthetase/guanido kinase"/>
    <property type="match status" value="1"/>
</dbReference>
<dbReference type="InterPro" id="IPR023168">
    <property type="entry name" value="GatB_Yqey_C_2"/>
</dbReference>
<dbReference type="NCBIfam" id="TIGR00133">
    <property type="entry name" value="gatB"/>
    <property type="match status" value="1"/>
</dbReference>
<name>A0A7I8CZW6_9FIRM</name>
<protein>
    <recommendedName>
        <fullName evidence="10">Aspartyl/glutamyl-tRNA(Asn/Gln) amidotransferase subunit B</fullName>
        <shortName evidence="10">Asp/Glu-ADT subunit B</shortName>
        <ecNumber evidence="10">6.3.5.-</ecNumber>
    </recommendedName>
</protein>
<dbReference type="FunFam" id="1.10.10.410:FF:000001">
    <property type="entry name" value="Aspartyl/glutamyl-tRNA(Asn/Gln) amidotransferase subunit B"/>
    <property type="match status" value="1"/>
</dbReference>
<dbReference type="AlphaFoldDB" id="A0A7I8CZW6"/>
<evidence type="ECO:0000256" key="9">
    <source>
        <dbReference type="ARBA" id="ARBA00047913"/>
    </source>
</evidence>
<dbReference type="InterPro" id="IPR042114">
    <property type="entry name" value="GatB_C_1"/>
</dbReference>
<dbReference type="SMART" id="SM00845">
    <property type="entry name" value="GatB_Yqey"/>
    <property type="match status" value="1"/>
</dbReference>
<dbReference type="PROSITE" id="PS01234">
    <property type="entry name" value="GATB"/>
    <property type="match status" value="1"/>
</dbReference>
<keyword evidence="13" id="KW-1185">Reference proteome</keyword>
<dbReference type="InterPro" id="IPR004413">
    <property type="entry name" value="GatB"/>
</dbReference>
<dbReference type="FunFam" id="1.10.150.380:FF:000001">
    <property type="entry name" value="Aspartyl/glutamyl-tRNA(Asn/Gln) amidotransferase subunit B"/>
    <property type="match status" value="1"/>
</dbReference>
<comment type="similarity">
    <text evidence="1 10">Belongs to the GatB/GatE family. GatB subfamily.</text>
</comment>
<evidence type="ECO:0000256" key="1">
    <source>
        <dbReference type="ARBA" id="ARBA00005306"/>
    </source>
</evidence>
<keyword evidence="5 10" id="KW-0067">ATP-binding</keyword>
<evidence type="ECO:0000256" key="2">
    <source>
        <dbReference type="ARBA" id="ARBA00011123"/>
    </source>
</evidence>
<evidence type="ECO:0000256" key="8">
    <source>
        <dbReference type="ARBA" id="ARBA00047380"/>
    </source>
</evidence>
<dbReference type="InterPro" id="IPR014746">
    <property type="entry name" value="Gln_synth/guanido_kin_cat_dom"/>
</dbReference>
<dbReference type="GO" id="GO:0005524">
    <property type="term" value="F:ATP binding"/>
    <property type="evidence" value="ECO:0007669"/>
    <property type="project" value="UniProtKB-KW"/>
</dbReference>
<dbReference type="PANTHER" id="PTHR11659:SF0">
    <property type="entry name" value="GLUTAMYL-TRNA(GLN) AMIDOTRANSFERASE SUBUNIT B, MITOCHONDRIAL"/>
    <property type="match status" value="1"/>
</dbReference>
<dbReference type="NCBIfam" id="NF004012">
    <property type="entry name" value="PRK05477.1-2"/>
    <property type="match status" value="1"/>
</dbReference>
<evidence type="ECO:0000256" key="6">
    <source>
        <dbReference type="ARBA" id="ARBA00022917"/>
    </source>
</evidence>
<dbReference type="NCBIfam" id="NF004014">
    <property type="entry name" value="PRK05477.1-4"/>
    <property type="match status" value="1"/>
</dbReference>